<accession>A0ACC2VGF6</accession>
<gene>
    <name evidence="1" type="ORF">QFC19_006563</name>
</gene>
<keyword evidence="2" id="KW-1185">Reference proteome</keyword>
<evidence type="ECO:0000313" key="2">
    <source>
        <dbReference type="Proteomes" id="UP001241377"/>
    </source>
</evidence>
<organism evidence="1 2">
    <name type="scientific">Naganishia cerealis</name>
    <dbReference type="NCBI Taxonomy" id="610337"/>
    <lineage>
        <taxon>Eukaryota</taxon>
        <taxon>Fungi</taxon>
        <taxon>Dikarya</taxon>
        <taxon>Basidiomycota</taxon>
        <taxon>Agaricomycotina</taxon>
        <taxon>Tremellomycetes</taxon>
        <taxon>Filobasidiales</taxon>
        <taxon>Filobasidiaceae</taxon>
        <taxon>Naganishia</taxon>
    </lineage>
</organism>
<protein>
    <submittedName>
        <fullName evidence="1">Uncharacterized protein</fullName>
    </submittedName>
</protein>
<sequence length="887" mass="100467">MDNIQTGQATRRKRGSWEDEERNKEEQDSSGKTNEEQDSLEKNNEEQDTSSKPNPGVTFQSEPKSALQREASRRRYLVQRRAAKIEELKQEIEIYETKRLSAYEEKEYKKKKRTLEILLELDDAEPVQAYNMPASYIDDNGRLDAKRTNEALHAKSGHDESYVHPQKRNKYDNEWESKQLERSQQIVGAGDSIQVADNDNYEYVFDRSQHVDFGDIEVDDPGSDEVSEPSGVPDTILEVRKSLPVYRYRKEFLDLVEANQIIVVVGETGSGKTTQLPQYLHEAGYTLKDGKILKVGCTQPRRVAAMSVAKRVAEEMGARLGEEVGYSMRFEALTSEKTVLQYLTDGMLLREFMTDPELSSYSALMIDEAHERTISTEVILSLLKDITKVRKNLKVIVASATINAEKFSQFFDNAPIFNVPGRRFPVDIHFTKSPEANYIQAAMTTVFQIHTTQGPGDILVFLTGQDEIETMQESIDEACERPGSLIKKLIVCPIYANLPSELQSKIFEPTPPDCRKVVLATNIAETSITIDGISYVIDPGYVKENVFNPATGMESLVVVPCSRASANQRAGRAGRVGPGKCFRLYTKWSFDNELQLNPTPEILRADLTQIVLLLLSLGITDLVNFDFMDPPSSNALIKSLELLYALGALNSSGSLTKTGRLMAKFPISPKFTKSLITGSDLKVISQILSVVAILGESSNLFYRPKDKKEQADSRKESFAEPQGDHLMLLNLWNQWKDTGYSNQWCQDNFVQYKTLKRTKEVREQLERLCYHAGMFDESDEPVDLAPEEQTLRIQKAIVSGFFTNVARLSKMGDSFKTIKKNQTVSIHPSSVVYKLKPPPKLILYHELVLTSKEFMRNCMTIDDEWLREAAPHYYSSKELEMVAKKKK</sequence>
<dbReference type="Proteomes" id="UP001241377">
    <property type="component" value="Unassembled WGS sequence"/>
</dbReference>
<evidence type="ECO:0000313" key="1">
    <source>
        <dbReference type="EMBL" id="KAJ9098010.1"/>
    </source>
</evidence>
<dbReference type="EMBL" id="JASBWR010000080">
    <property type="protein sequence ID" value="KAJ9098010.1"/>
    <property type="molecule type" value="Genomic_DNA"/>
</dbReference>
<proteinExistence type="predicted"/>
<name>A0ACC2VGF6_9TREE</name>
<reference evidence="1" key="1">
    <citation type="submission" date="2023-04" db="EMBL/GenBank/DDBJ databases">
        <title>Draft Genome sequencing of Naganishia species isolated from polar environments using Oxford Nanopore Technology.</title>
        <authorList>
            <person name="Leo P."/>
            <person name="Venkateswaran K."/>
        </authorList>
    </citation>
    <scope>NUCLEOTIDE SEQUENCE</scope>
    <source>
        <strain evidence="1">MNA-CCFEE 5261</strain>
    </source>
</reference>
<comment type="caution">
    <text evidence="1">The sequence shown here is derived from an EMBL/GenBank/DDBJ whole genome shotgun (WGS) entry which is preliminary data.</text>
</comment>